<organism evidence="2 3">
    <name type="scientific">Curtobacterium luteum</name>
    <dbReference type="NCBI Taxonomy" id="33881"/>
    <lineage>
        <taxon>Bacteria</taxon>
        <taxon>Bacillati</taxon>
        <taxon>Actinomycetota</taxon>
        <taxon>Actinomycetes</taxon>
        <taxon>Micrococcales</taxon>
        <taxon>Microbacteriaceae</taxon>
        <taxon>Curtobacterium</taxon>
    </lineage>
</organism>
<dbReference type="PATRIC" id="fig|33881.3.peg.2366"/>
<keyword evidence="1" id="KW-0732">Signal</keyword>
<evidence type="ECO:0008006" key="4">
    <source>
        <dbReference type="Google" id="ProtNLM"/>
    </source>
</evidence>
<sequence length="149" mass="14989">MKNKIGKRSALVTLAAMAGALGMLVTATPAQATTTTLSGTVPSCGTAVAYGTARTNSQAQNAVSFKATNVGPCGGSLSIALRNSSGKTYARGTASQNQTVAIKSDNGNYWVAAGTFYINASSNGACGSSGCAAGKSWSASFTYNVRWTP</sequence>
<feature type="chain" id="PRO_5008042069" description="Spore-associated protein A" evidence="1">
    <location>
        <begin position="33"/>
        <end position="149"/>
    </location>
</feature>
<evidence type="ECO:0000256" key="1">
    <source>
        <dbReference type="SAM" id="SignalP"/>
    </source>
</evidence>
<dbReference type="RefSeq" id="WP_058725986.1">
    <property type="nucleotide sequence ID" value="NZ_LDQC01000054.1"/>
</dbReference>
<evidence type="ECO:0000313" key="2">
    <source>
        <dbReference type="EMBL" id="KTR05637.1"/>
    </source>
</evidence>
<reference evidence="2 3" key="1">
    <citation type="journal article" date="2016" name="Front. Microbiol.">
        <title>Genomic Resource of Rice Seed Associated Bacteria.</title>
        <authorList>
            <person name="Midha S."/>
            <person name="Bansal K."/>
            <person name="Sharma S."/>
            <person name="Kumar N."/>
            <person name="Patil P.P."/>
            <person name="Chaudhry V."/>
            <person name="Patil P.B."/>
        </authorList>
    </citation>
    <scope>NUCLEOTIDE SEQUENCE [LARGE SCALE GENOMIC DNA]</scope>
    <source>
        <strain evidence="2 3">NS184</strain>
    </source>
</reference>
<dbReference type="OrthoDB" id="9885296at2"/>
<protein>
    <recommendedName>
        <fullName evidence="4">Spore-associated protein A</fullName>
    </recommendedName>
</protein>
<evidence type="ECO:0000313" key="3">
    <source>
        <dbReference type="Proteomes" id="UP000078252"/>
    </source>
</evidence>
<proteinExistence type="predicted"/>
<dbReference type="AlphaFoldDB" id="A0A175RPX7"/>
<feature type="signal peptide" evidence="1">
    <location>
        <begin position="1"/>
        <end position="32"/>
    </location>
</feature>
<dbReference type="EMBL" id="LDQC01000054">
    <property type="protein sequence ID" value="KTR05637.1"/>
    <property type="molecule type" value="Genomic_DNA"/>
</dbReference>
<accession>A0A175RPX7</accession>
<gene>
    <name evidence="2" type="ORF">NS184_10115</name>
</gene>
<name>A0A175RPX7_9MICO</name>
<dbReference type="Proteomes" id="UP000078252">
    <property type="component" value="Unassembled WGS sequence"/>
</dbReference>
<comment type="caution">
    <text evidence="2">The sequence shown here is derived from an EMBL/GenBank/DDBJ whole genome shotgun (WGS) entry which is preliminary data.</text>
</comment>
<dbReference type="PROSITE" id="PS51318">
    <property type="entry name" value="TAT"/>
    <property type="match status" value="1"/>
</dbReference>
<dbReference type="InterPro" id="IPR006311">
    <property type="entry name" value="TAT_signal"/>
</dbReference>